<keyword evidence="3" id="KW-1185">Reference proteome</keyword>
<reference evidence="2" key="1">
    <citation type="submission" date="2021-12" db="EMBL/GenBank/DDBJ databases">
        <authorList>
            <person name="Zaccaron A."/>
            <person name="Stergiopoulos I."/>
        </authorList>
    </citation>
    <scope>NUCLEOTIDE SEQUENCE</scope>
    <source>
        <strain evidence="2">Race5_Kim</strain>
    </source>
</reference>
<dbReference type="Proteomes" id="UP000756132">
    <property type="component" value="Chromosome 3"/>
</dbReference>
<organism evidence="2 3">
    <name type="scientific">Passalora fulva</name>
    <name type="common">Tomato leaf mold</name>
    <name type="synonym">Cladosporium fulvum</name>
    <dbReference type="NCBI Taxonomy" id="5499"/>
    <lineage>
        <taxon>Eukaryota</taxon>
        <taxon>Fungi</taxon>
        <taxon>Dikarya</taxon>
        <taxon>Ascomycota</taxon>
        <taxon>Pezizomycotina</taxon>
        <taxon>Dothideomycetes</taxon>
        <taxon>Dothideomycetidae</taxon>
        <taxon>Mycosphaerellales</taxon>
        <taxon>Mycosphaerellaceae</taxon>
        <taxon>Fulvia</taxon>
    </lineage>
</organism>
<accession>A0A9Q8LDR9</accession>
<dbReference type="PANTHER" id="PTHR38795:SF1">
    <property type="entry name" value="DUF6604 DOMAIN-CONTAINING PROTEIN"/>
    <property type="match status" value="1"/>
</dbReference>
<evidence type="ECO:0000313" key="2">
    <source>
        <dbReference type="EMBL" id="UJO15529.1"/>
    </source>
</evidence>
<proteinExistence type="predicted"/>
<name>A0A9Q8LDR9_PASFU</name>
<feature type="compositionally biased region" description="Basic and acidic residues" evidence="1">
    <location>
        <begin position="711"/>
        <end position="720"/>
    </location>
</feature>
<dbReference type="RefSeq" id="XP_047759895.1">
    <property type="nucleotide sequence ID" value="XM_047907275.1"/>
</dbReference>
<evidence type="ECO:0000256" key="1">
    <source>
        <dbReference type="SAM" id="MobiDB-lite"/>
    </source>
</evidence>
<dbReference type="EMBL" id="CP090165">
    <property type="protein sequence ID" value="UJO15529.1"/>
    <property type="molecule type" value="Genomic_DNA"/>
</dbReference>
<dbReference type="PANTHER" id="PTHR38795">
    <property type="entry name" value="DUF6604 DOMAIN-CONTAINING PROTEIN"/>
    <property type="match status" value="1"/>
</dbReference>
<feature type="compositionally biased region" description="Acidic residues" evidence="1">
    <location>
        <begin position="734"/>
        <end position="752"/>
    </location>
</feature>
<dbReference type="AlphaFoldDB" id="A0A9Q8LDR9"/>
<dbReference type="KEGG" id="ffu:CLAFUR5_08127"/>
<gene>
    <name evidence="2" type="ORF">CLAFUR5_08127</name>
</gene>
<feature type="compositionally biased region" description="Polar residues" evidence="1">
    <location>
        <begin position="594"/>
        <end position="612"/>
    </location>
</feature>
<evidence type="ECO:0000313" key="3">
    <source>
        <dbReference type="Proteomes" id="UP000756132"/>
    </source>
</evidence>
<protein>
    <submittedName>
        <fullName evidence="2">Uncharacterized protein</fullName>
    </submittedName>
</protein>
<reference evidence="2" key="2">
    <citation type="journal article" date="2022" name="Microb. Genom.">
        <title>A chromosome-scale genome assembly of the tomato pathogen Cladosporium fulvum reveals a compartmentalized genome architecture and the presence of a dispensable chromosome.</title>
        <authorList>
            <person name="Zaccaron A.Z."/>
            <person name="Chen L.H."/>
            <person name="Samaras A."/>
            <person name="Stergiopoulos I."/>
        </authorList>
    </citation>
    <scope>NUCLEOTIDE SEQUENCE</scope>
    <source>
        <strain evidence="2">Race5_Kim</strain>
    </source>
</reference>
<feature type="region of interest" description="Disordered" evidence="1">
    <location>
        <begin position="594"/>
        <end position="617"/>
    </location>
</feature>
<feature type="region of interest" description="Disordered" evidence="1">
    <location>
        <begin position="711"/>
        <end position="763"/>
    </location>
</feature>
<dbReference type="GeneID" id="71988005"/>
<sequence>MSASSAPPLDDQAGGNSAPLQTLTVMDQSRTTCNFVECLPLYVGMLLSRALHVRHQESLLQLGSTDFLTAMAHLYHAARSVGHWDAPWADLDFFIKDQGLKSLGLLELPKVNTIFAAAKAYGKVMGVDSGAYNRNLTRKRCCADFRVPLPPETMSAKSQTPKTNLSGGSHFFNALKKGQEHGESLGIDLHKTSHMSLHTLAKDALDDPACPLSAQERSSLRTQQEMTPVQLLTLLESPIKASDARMAFDYFDLLNTCTLKLQAIGEAYREEVGDRRASRGLPKEHKLRDMVDEVLWEAACEAYDGIAAANGGQSLLARIGDVLSKNHTGDKGSACYNAAVAMTRVEPSTTPRPNRMPTIAAMDQHLTSTLPRVVIGGALRANIIENWLHLSVLALWWTRLAMMALLNPNSGRIAPAQQRGDNTDTRAALSCRFFESMVPTYINLSESRGYQKAPLAFDRLDIEIKRAVDHVITPDGRIDNDDAHFVAINIAMGIDATQHEHSIKYAVKLICDWSVACRPSADETISSPLAHAVNNLSSSLTRESGSDTKAQGWTPTFSIRELPITPAFASDASAASTSQPREDSSALPIHAGTHVNNRHSANTASNDRSTPTDLPDDWVDITTTDAGTQTEQEHSGIARVDAIHRRAQLLLAYEATSLQHRIAARELSEDEMRAGNRPTSASSLEGQDRLVRRKIAEAEELLAMAGKVRTERAKMTREEGLQAPGDDAWSTGADDQEDSDDGEDTSESDEAVGEGTGAGEGFGQRKWSWLYGCVVA</sequence>